<dbReference type="PANTHER" id="PTHR35038:SF8">
    <property type="entry name" value="C-TYPE POLYHEME CYTOCHROME OMCC"/>
    <property type="match status" value="1"/>
</dbReference>
<evidence type="ECO:0000313" key="5">
    <source>
        <dbReference type="Proteomes" id="UP001217485"/>
    </source>
</evidence>
<dbReference type="EMBL" id="JAQNDK010000003">
    <property type="protein sequence ID" value="MDC0681786.1"/>
    <property type="molecule type" value="Genomic_DNA"/>
</dbReference>
<feature type="compositionally biased region" description="Low complexity" evidence="2">
    <location>
        <begin position="26"/>
        <end position="36"/>
    </location>
</feature>
<feature type="region of interest" description="Disordered" evidence="2">
    <location>
        <begin position="26"/>
        <end position="49"/>
    </location>
</feature>
<evidence type="ECO:0000259" key="3">
    <source>
        <dbReference type="Pfam" id="PF13435"/>
    </source>
</evidence>
<gene>
    <name evidence="4" type="ORF">POL72_28860</name>
</gene>
<keyword evidence="1" id="KW-0732">Signal</keyword>
<feature type="region of interest" description="Disordered" evidence="2">
    <location>
        <begin position="128"/>
        <end position="162"/>
    </location>
</feature>
<dbReference type="Gene3D" id="1.10.1130.10">
    <property type="entry name" value="Flavocytochrome C3, Chain A"/>
    <property type="match status" value="1"/>
</dbReference>
<accession>A0ABT5C9E5</accession>
<evidence type="ECO:0000256" key="1">
    <source>
        <dbReference type="ARBA" id="ARBA00022729"/>
    </source>
</evidence>
<dbReference type="RefSeq" id="WP_272099136.1">
    <property type="nucleotide sequence ID" value="NZ_JAQNDK010000003.1"/>
</dbReference>
<dbReference type="PANTHER" id="PTHR35038">
    <property type="entry name" value="DISSIMILATORY SULFITE REDUCTASE SIRA"/>
    <property type="match status" value="1"/>
</dbReference>
<feature type="compositionally biased region" description="Basic residues" evidence="2">
    <location>
        <begin position="246"/>
        <end position="260"/>
    </location>
</feature>
<feature type="compositionally biased region" description="Low complexity" evidence="2">
    <location>
        <begin position="128"/>
        <end position="156"/>
    </location>
</feature>
<dbReference type="Proteomes" id="UP001217485">
    <property type="component" value="Unassembled WGS sequence"/>
</dbReference>
<sequence length="260" mass="27645">MDHEGRLPAKLPAALLLAIALTLAPSTTSSRRAAPRMPVPEPPRSLDPVAVNRDCERCHAEIAREWRGSKHQRAYVDAPFQAALAKEPLPFCRGCHAPEARSSRPPPPERAELGVACVTCHVVDGAPLAAPAPGGEDQGSPSPASSSSPSSPASPSVPHPVLRDPRFASAAACGGCHEFAFPDHAARRAPEPMQLTLTEHAASAYADVPCARCHMPLAGHGPSAHRSHAFASSRRTPERRTPGPRAQRRPRSPRAARRRS</sequence>
<feature type="domain" description="Cytochrome c-552/4" evidence="3">
    <location>
        <begin position="55"/>
        <end position="121"/>
    </location>
</feature>
<feature type="region of interest" description="Disordered" evidence="2">
    <location>
        <begin position="220"/>
        <end position="260"/>
    </location>
</feature>
<name>A0ABT5C9E5_9BACT</name>
<proteinExistence type="predicted"/>
<dbReference type="InterPro" id="IPR023155">
    <property type="entry name" value="Cyt_c-552/4"/>
</dbReference>
<dbReference type="InterPro" id="IPR051829">
    <property type="entry name" value="Multiheme_Cytochr_ET"/>
</dbReference>
<dbReference type="Pfam" id="PF13435">
    <property type="entry name" value="Cytochrome_C554"/>
    <property type="match status" value="1"/>
</dbReference>
<evidence type="ECO:0000256" key="2">
    <source>
        <dbReference type="SAM" id="MobiDB-lite"/>
    </source>
</evidence>
<evidence type="ECO:0000313" key="4">
    <source>
        <dbReference type="EMBL" id="MDC0681786.1"/>
    </source>
</evidence>
<reference evidence="4 5" key="1">
    <citation type="submission" date="2023-01" db="EMBL/GenBank/DDBJ databases">
        <title>Minimal conservation of predation-associated metabolite biosynthetic gene clusters underscores biosynthetic potential of Myxococcota including descriptions for ten novel species: Archangium lansinium sp. nov., Myxococcus landrumus sp. nov., Nannocystis bai.</title>
        <authorList>
            <person name="Ahearne A."/>
            <person name="Stevens C."/>
            <person name="Dowd S."/>
        </authorList>
    </citation>
    <scope>NUCLEOTIDE SEQUENCE [LARGE SCALE GENOMIC DNA]</scope>
    <source>
        <strain evidence="4 5">WIWO2</strain>
    </source>
</reference>
<organism evidence="4 5">
    <name type="scientific">Sorangium atrum</name>
    <dbReference type="NCBI Taxonomy" id="2995308"/>
    <lineage>
        <taxon>Bacteria</taxon>
        <taxon>Pseudomonadati</taxon>
        <taxon>Myxococcota</taxon>
        <taxon>Polyangia</taxon>
        <taxon>Polyangiales</taxon>
        <taxon>Polyangiaceae</taxon>
        <taxon>Sorangium</taxon>
    </lineage>
</organism>
<protein>
    <submittedName>
        <fullName evidence="4">Multiheme c-type cytochrome</fullName>
    </submittedName>
</protein>
<comment type="caution">
    <text evidence="4">The sequence shown here is derived from an EMBL/GenBank/DDBJ whole genome shotgun (WGS) entry which is preliminary data.</text>
</comment>
<keyword evidence="5" id="KW-1185">Reference proteome</keyword>
<dbReference type="InterPro" id="IPR036280">
    <property type="entry name" value="Multihaem_cyt_sf"/>
</dbReference>
<dbReference type="SUPFAM" id="SSF48695">
    <property type="entry name" value="Multiheme cytochromes"/>
    <property type="match status" value="1"/>
</dbReference>